<protein>
    <recommendedName>
        <fullName evidence="14">UDP-N-acetylmuramate--L-alanine ligase</fullName>
    </recommendedName>
</protein>
<dbReference type="Gene3D" id="3.40.1190.10">
    <property type="entry name" value="Mur-like, catalytic domain"/>
    <property type="match status" value="2"/>
</dbReference>
<name>A0A1G2EGG6_9BACT</name>
<keyword evidence="5" id="KW-0133">Cell shape</keyword>
<dbReference type="Proteomes" id="UP000178647">
    <property type="component" value="Unassembled WGS sequence"/>
</dbReference>
<keyword evidence="2" id="KW-0132">Cell division</keyword>
<dbReference type="InterPro" id="IPR036565">
    <property type="entry name" value="Mur-like_cat_sf"/>
</dbReference>
<reference evidence="12 13" key="1">
    <citation type="journal article" date="2016" name="Nat. Commun.">
        <title>Thousands of microbial genomes shed light on interconnected biogeochemical processes in an aquifer system.</title>
        <authorList>
            <person name="Anantharaman K."/>
            <person name="Brown C.T."/>
            <person name="Hug L.A."/>
            <person name="Sharon I."/>
            <person name="Castelle C.J."/>
            <person name="Probst A.J."/>
            <person name="Thomas B.C."/>
            <person name="Singh A."/>
            <person name="Wilkins M.J."/>
            <person name="Karaoz U."/>
            <person name="Brodie E.L."/>
            <person name="Williams K.H."/>
            <person name="Hubbard S.S."/>
            <person name="Banfield J.F."/>
        </authorList>
    </citation>
    <scope>NUCLEOTIDE SEQUENCE [LARGE SCALE GENOMIC DNA]</scope>
</reference>
<comment type="caution">
    <text evidence="12">The sequence shown here is derived from an EMBL/GenBank/DDBJ whole genome shotgun (WGS) entry which is preliminary data.</text>
</comment>
<gene>
    <name evidence="12" type="ORF">A2896_02075</name>
</gene>
<dbReference type="InterPro" id="IPR004101">
    <property type="entry name" value="Mur_ligase_C"/>
</dbReference>
<keyword evidence="6" id="KW-0573">Peptidoglycan synthesis</keyword>
<dbReference type="GO" id="GO:0008360">
    <property type="term" value="P:regulation of cell shape"/>
    <property type="evidence" value="ECO:0007669"/>
    <property type="project" value="UniProtKB-KW"/>
</dbReference>
<evidence type="ECO:0000256" key="3">
    <source>
        <dbReference type="ARBA" id="ARBA00022741"/>
    </source>
</evidence>
<dbReference type="PANTHER" id="PTHR43445:SF3">
    <property type="entry name" value="UDP-N-ACETYLMURAMATE--L-ALANINE LIGASE"/>
    <property type="match status" value="1"/>
</dbReference>
<evidence type="ECO:0000259" key="9">
    <source>
        <dbReference type="Pfam" id="PF01225"/>
    </source>
</evidence>
<dbReference type="GO" id="GO:0071555">
    <property type="term" value="P:cell wall organization"/>
    <property type="evidence" value="ECO:0007669"/>
    <property type="project" value="UniProtKB-KW"/>
</dbReference>
<evidence type="ECO:0000313" key="13">
    <source>
        <dbReference type="Proteomes" id="UP000178647"/>
    </source>
</evidence>
<evidence type="ECO:0000256" key="6">
    <source>
        <dbReference type="ARBA" id="ARBA00022984"/>
    </source>
</evidence>
<dbReference type="EMBL" id="MHMH01000001">
    <property type="protein sequence ID" value="OGZ24893.1"/>
    <property type="molecule type" value="Genomic_DNA"/>
</dbReference>
<dbReference type="AlphaFoldDB" id="A0A1G2EGG6"/>
<keyword evidence="7" id="KW-0131">Cell cycle</keyword>
<evidence type="ECO:0000256" key="5">
    <source>
        <dbReference type="ARBA" id="ARBA00022960"/>
    </source>
</evidence>
<evidence type="ECO:0000256" key="7">
    <source>
        <dbReference type="ARBA" id="ARBA00023306"/>
    </source>
</evidence>
<sequence length="409" mass="46428">MPTQKIKVHFIGIGGIGISALAQYYLAQGLQVSGSDLVSSEITKSLEKMGIKISIGKNVFKKDADLTIYSPAVNVRRRTSNILSYPEALGNLTKKHFTIAVCGTHGKSTTTAMLSLILIKAGFDPTVIVGTKVKEFGDSNFRLGKSRYLVIEACEYDESFMNYEPKIIVITNIEAEHLDYFKTFQNVLKAFRQFAKKLPKDGILIDEKKYKKTREASNLRKILKVPGEYNVANALAALAAARALKIPDKTSYQALADYQGSWRRFEERELKIGNCKLKIVSDYGHHPTQIKATLRAARDKWPHRQIWCVFQPHQYQRTYYLFNDFVRVFKEAPVDRLIITDIYDVAGREETKIKKQVRAEKLISSINQKWANFVAKNDIIDYLKKYLKGGEVVIFMGAGDIYGVDKKFV</sequence>
<dbReference type="GO" id="GO:0005524">
    <property type="term" value="F:ATP binding"/>
    <property type="evidence" value="ECO:0007669"/>
    <property type="project" value="UniProtKB-KW"/>
</dbReference>
<feature type="domain" description="Mur ligase N-terminal catalytic" evidence="9">
    <location>
        <begin position="7"/>
        <end position="95"/>
    </location>
</feature>
<feature type="domain" description="Mur ligase central" evidence="11">
    <location>
        <begin position="101"/>
        <end position="205"/>
    </location>
</feature>
<evidence type="ECO:0000256" key="4">
    <source>
        <dbReference type="ARBA" id="ARBA00022840"/>
    </source>
</evidence>
<dbReference type="InterPro" id="IPR000713">
    <property type="entry name" value="Mur_ligase_N"/>
</dbReference>
<dbReference type="SUPFAM" id="SSF53244">
    <property type="entry name" value="MurD-like peptide ligases, peptide-binding domain"/>
    <property type="match status" value="1"/>
</dbReference>
<dbReference type="Pfam" id="PF01225">
    <property type="entry name" value="Mur_ligase"/>
    <property type="match status" value="1"/>
</dbReference>
<keyword evidence="3" id="KW-0547">Nucleotide-binding</keyword>
<dbReference type="GO" id="GO:0016881">
    <property type="term" value="F:acid-amino acid ligase activity"/>
    <property type="evidence" value="ECO:0007669"/>
    <property type="project" value="InterPro"/>
</dbReference>
<dbReference type="Pfam" id="PF08245">
    <property type="entry name" value="Mur_ligase_M"/>
    <property type="match status" value="1"/>
</dbReference>
<dbReference type="Pfam" id="PF02875">
    <property type="entry name" value="Mur_ligase_C"/>
    <property type="match status" value="1"/>
</dbReference>
<dbReference type="InterPro" id="IPR050061">
    <property type="entry name" value="MurCDEF_pg_biosynth"/>
</dbReference>
<keyword evidence="1" id="KW-0436">Ligase</keyword>
<dbReference type="SUPFAM" id="SSF53623">
    <property type="entry name" value="MurD-like peptide ligases, catalytic domain"/>
    <property type="match status" value="1"/>
</dbReference>
<dbReference type="Gene3D" id="3.40.50.720">
    <property type="entry name" value="NAD(P)-binding Rossmann-like Domain"/>
    <property type="match status" value="1"/>
</dbReference>
<dbReference type="SUPFAM" id="SSF51984">
    <property type="entry name" value="MurCD N-terminal domain"/>
    <property type="match status" value="1"/>
</dbReference>
<dbReference type="GO" id="GO:0009252">
    <property type="term" value="P:peptidoglycan biosynthetic process"/>
    <property type="evidence" value="ECO:0007669"/>
    <property type="project" value="UniProtKB-KW"/>
</dbReference>
<dbReference type="InterPro" id="IPR013221">
    <property type="entry name" value="Mur_ligase_cen"/>
</dbReference>
<keyword evidence="8" id="KW-0961">Cell wall biogenesis/degradation</keyword>
<keyword evidence="4" id="KW-0067">ATP-binding</keyword>
<evidence type="ECO:0000256" key="8">
    <source>
        <dbReference type="ARBA" id="ARBA00023316"/>
    </source>
</evidence>
<evidence type="ECO:0000259" key="10">
    <source>
        <dbReference type="Pfam" id="PF02875"/>
    </source>
</evidence>
<dbReference type="STRING" id="1801672.A2896_02075"/>
<accession>A0A1G2EGG6</accession>
<proteinExistence type="predicted"/>
<evidence type="ECO:0000256" key="2">
    <source>
        <dbReference type="ARBA" id="ARBA00022618"/>
    </source>
</evidence>
<evidence type="ECO:0000313" key="12">
    <source>
        <dbReference type="EMBL" id="OGZ24893.1"/>
    </source>
</evidence>
<evidence type="ECO:0000256" key="1">
    <source>
        <dbReference type="ARBA" id="ARBA00022598"/>
    </source>
</evidence>
<evidence type="ECO:0008006" key="14">
    <source>
        <dbReference type="Google" id="ProtNLM"/>
    </source>
</evidence>
<evidence type="ECO:0000259" key="11">
    <source>
        <dbReference type="Pfam" id="PF08245"/>
    </source>
</evidence>
<dbReference type="PANTHER" id="PTHR43445">
    <property type="entry name" value="UDP-N-ACETYLMURAMATE--L-ALANINE LIGASE-RELATED"/>
    <property type="match status" value="1"/>
</dbReference>
<dbReference type="GO" id="GO:0051301">
    <property type="term" value="P:cell division"/>
    <property type="evidence" value="ECO:0007669"/>
    <property type="project" value="UniProtKB-KW"/>
</dbReference>
<feature type="domain" description="Mur ligase C-terminal" evidence="10">
    <location>
        <begin position="264"/>
        <end position="399"/>
    </location>
</feature>
<dbReference type="InterPro" id="IPR036615">
    <property type="entry name" value="Mur_ligase_C_dom_sf"/>
</dbReference>
<dbReference type="Gene3D" id="3.90.190.20">
    <property type="entry name" value="Mur ligase, C-terminal domain"/>
    <property type="match status" value="1"/>
</dbReference>
<dbReference type="CDD" id="cd01983">
    <property type="entry name" value="SIMIBI"/>
    <property type="match status" value="1"/>
</dbReference>
<organism evidence="12 13">
    <name type="scientific">Candidatus Nealsonbacteria bacterium RIFCSPLOWO2_01_FULL_43_32</name>
    <dbReference type="NCBI Taxonomy" id="1801672"/>
    <lineage>
        <taxon>Bacteria</taxon>
        <taxon>Candidatus Nealsoniibacteriota</taxon>
    </lineage>
</organism>